<keyword evidence="2 4" id="KW-0863">Zinc-finger</keyword>
<dbReference type="FunCoup" id="K0KNR3">
    <property type="interactions" value="106"/>
</dbReference>
<dbReference type="InParanoid" id="K0KNR3"/>
<evidence type="ECO:0000256" key="4">
    <source>
        <dbReference type="PROSITE-ProRule" id="PRU00453"/>
    </source>
</evidence>
<evidence type="ECO:0000256" key="5">
    <source>
        <dbReference type="SAM" id="MobiDB-lite"/>
    </source>
</evidence>
<evidence type="ECO:0000256" key="3">
    <source>
        <dbReference type="ARBA" id="ARBA00022833"/>
    </source>
</evidence>
<evidence type="ECO:0000256" key="2">
    <source>
        <dbReference type="ARBA" id="ARBA00022771"/>
    </source>
</evidence>
<dbReference type="InterPro" id="IPR039723">
    <property type="entry name" value="Vps71/ZNHIT1"/>
</dbReference>
<feature type="domain" description="HIT-type" evidence="6">
    <location>
        <begin position="174"/>
        <end position="206"/>
    </location>
</feature>
<keyword evidence="8" id="KW-1185">Reference proteome</keyword>
<dbReference type="AlphaFoldDB" id="K0KNR3"/>
<organism evidence="7 8">
    <name type="scientific">Wickerhamomyces ciferrii (strain ATCC 14091 / BCRC 22168 / CBS 111 / JCM 3599 / NBRC 0793 / NRRL Y-1031 F-60-10)</name>
    <name type="common">Yeast</name>
    <name type="synonym">Pichia ciferrii</name>
    <dbReference type="NCBI Taxonomy" id="1206466"/>
    <lineage>
        <taxon>Eukaryota</taxon>
        <taxon>Fungi</taxon>
        <taxon>Dikarya</taxon>
        <taxon>Ascomycota</taxon>
        <taxon>Saccharomycotina</taxon>
        <taxon>Saccharomycetes</taxon>
        <taxon>Phaffomycetales</taxon>
        <taxon>Wickerhamomycetaceae</taxon>
        <taxon>Wickerhamomyces</taxon>
    </lineage>
</organism>
<dbReference type="STRING" id="1206466.K0KNR3"/>
<accession>K0KNR3</accession>
<dbReference type="GO" id="GO:0006338">
    <property type="term" value="P:chromatin remodeling"/>
    <property type="evidence" value="ECO:0007669"/>
    <property type="project" value="InterPro"/>
</dbReference>
<dbReference type="eggNOG" id="ENOG502T0EF">
    <property type="taxonomic scope" value="Eukaryota"/>
</dbReference>
<dbReference type="GO" id="GO:0008270">
    <property type="term" value="F:zinc ion binding"/>
    <property type="evidence" value="ECO:0007669"/>
    <property type="project" value="UniProtKB-UniRule"/>
</dbReference>
<dbReference type="PROSITE" id="PS51083">
    <property type="entry name" value="ZF_HIT"/>
    <property type="match status" value="1"/>
</dbReference>
<dbReference type="HOGENOM" id="CLU_1441262_0_0_1"/>
<dbReference type="InterPro" id="IPR007529">
    <property type="entry name" value="Znf_HIT"/>
</dbReference>
<gene>
    <name evidence="7" type="ORF">BN7_2586</name>
</gene>
<evidence type="ECO:0000313" key="7">
    <source>
        <dbReference type="EMBL" id="CCH43039.1"/>
    </source>
</evidence>
<dbReference type="PANTHER" id="PTHR13093">
    <property type="entry name" value="ZINC FINGER HIT DOMAIN CONTAINING PROTEIN 1"/>
    <property type="match status" value="1"/>
</dbReference>
<dbReference type="Proteomes" id="UP000009328">
    <property type="component" value="Unassembled WGS sequence"/>
</dbReference>
<dbReference type="CDD" id="cd21437">
    <property type="entry name" value="zf-HIT_ZNHIT1_like"/>
    <property type="match status" value="1"/>
</dbReference>
<dbReference type="EMBL" id="CAIF01000065">
    <property type="protein sequence ID" value="CCH43039.1"/>
    <property type="molecule type" value="Genomic_DNA"/>
</dbReference>
<reference evidence="7 8" key="1">
    <citation type="journal article" date="2012" name="Eukaryot. Cell">
        <title>Draft genome sequence of Wickerhamomyces ciferrii NRRL Y-1031 F-60-10.</title>
        <authorList>
            <person name="Schneider J."/>
            <person name="Andrea H."/>
            <person name="Blom J."/>
            <person name="Jaenicke S."/>
            <person name="Ruckert C."/>
            <person name="Schorsch C."/>
            <person name="Szczepanowski R."/>
            <person name="Farwick M."/>
            <person name="Goesmann A."/>
            <person name="Puhler A."/>
            <person name="Schaffer S."/>
            <person name="Tauch A."/>
            <person name="Kohler T."/>
            <person name="Brinkrolf K."/>
        </authorList>
    </citation>
    <scope>NUCLEOTIDE SEQUENCE [LARGE SCALE GENOMIC DNA]</scope>
    <source>
        <strain evidence="8">ATCC 14091 / BCRC 22168 / CBS 111 / JCM 3599 / NBRC 0793 / NRRL Y-1031 F-60-10</strain>
    </source>
</reference>
<keyword evidence="3" id="KW-0862">Zinc</keyword>
<evidence type="ECO:0000313" key="8">
    <source>
        <dbReference type="Proteomes" id="UP000009328"/>
    </source>
</evidence>
<proteinExistence type="predicted"/>
<sequence>MTLVEEINPRIDRDSYFTSSINLPSKSKHRPTSEDFRPRKRLAPGTYNLATIESNLHGTGLTEDLVETKNSLKRFEELDKENYNDTAKIELPKNGMNFEYTKFEANQLNSEHLKFGPKGGKLKQGSTTQIKKILASRKTLTNYLDEDDKTTSILFNLVSKKKNLQFLVPNKKLCSICGDNSPGSCVRCNSRVCSVKCSTVHNETRCSNYFG</sequence>
<keyword evidence="1" id="KW-0479">Metal-binding</keyword>
<feature type="region of interest" description="Disordered" evidence="5">
    <location>
        <begin position="18"/>
        <end position="40"/>
    </location>
</feature>
<dbReference type="GO" id="GO:0005634">
    <property type="term" value="C:nucleus"/>
    <property type="evidence" value="ECO:0007669"/>
    <property type="project" value="UniProtKB-ARBA"/>
</dbReference>
<name>K0KNR3_WICCF</name>
<comment type="caution">
    <text evidence="7">The sequence shown here is derived from an EMBL/GenBank/DDBJ whole genome shotgun (WGS) entry which is preliminary data.</text>
</comment>
<evidence type="ECO:0000259" key="6">
    <source>
        <dbReference type="PROSITE" id="PS51083"/>
    </source>
</evidence>
<evidence type="ECO:0000256" key="1">
    <source>
        <dbReference type="ARBA" id="ARBA00022723"/>
    </source>
</evidence>
<protein>
    <submittedName>
        <fullName evidence="7">Vacuolar protein sorting-associated protein</fullName>
    </submittedName>
</protein>